<feature type="compositionally biased region" description="Basic residues" evidence="4">
    <location>
        <begin position="406"/>
        <end position="417"/>
    </location>
</feature>
<organism evidence="5 6">
    <name type="scientific">Caenorhabditis auriculariae</name>
    <dbReference type="NCBI Taxonomy" id="2777116"/>
    <lineage>
        <taxon>Eukaryota</taxon>
        <taxon>Metazoa</taxon>
        <taxon>Ecdysozoa</taxon>
        <taxon>Nematoda</taxon>
        <taxon>Chromadorea</taxon>
        <taxon>Rhabditida</taxon>
        <taxon>Rhabditina</taxon>
        <taxon>Rhabditomorpha</taxon>
        <taxon>Rhabditoidea</taxon>
        <taxon>Rhabditidae</taxon>
        <taxon>Peloderinae</taxon>
        <taxon>Caenorhabditis</taxon>
    </lineage>
</organism>
<evidence type="ECO:0000256" key="3">
    <source>
        <dbReference type="PROSITE-ProRule" id="PRU00023"/>
    </source>
</evidence>
<sequence length="449" mass="49740">MARTFPYIKLLDSFSYFLLINFNFLFSRRSFSKSFNLQNCARMHVGDVQAEMVSALRLSSPYCAVEAFLGGADVNTRDPSTGIAVIHLAAQRIDDPEIVQQILEQTVDINLKTCDGLTPLMIATKSGSRNWVFALLERGAEVNAQDVNGRRVLSKVGPDTGRSIVEALLEHGARVDFVDKFGKTQAPVFHAAVKTLGVKVVTELLRQGFSANLRCPIGYFPVHMTIFRDNMPMLTLLVEHGGDIRLHDHYGRPVIHLAVESQSLRIVRTVIRLGGDIEERDSRNSTPIFRAAENNQSIMVAELIRLGANIEARDVRGYTPILAAAKRGAHRTVQILGKLGANLKARDLDGANIREIGGRFKAVLEKLEALGVDENVSPARRHPIPLPGGWKDTFGPSNRSGPHGFLRNRRCSRAPKKLRQEGPLRANRNGLTEDTARPTHRTSEILPNK</sequence>
<keyword evidence="1" id="KW-0677">Repeat</keyword>
<dbReference type="PANTHER" id="PTHR24198">
    <property type="entry name" value="ANKYRIN REPEAT AND PROTEIN KINASE DOMAIN-CONTAINING PROTEIN"/>
    <property type="match status" value="1"/>
</dbReference>
<dbReference type="Pfam" id="PF00023">
    <property type="entry name" value="Ank"/>
    <property type="match status" value="1"/>
</dbReference>
<protein>
    <submittedName>
        <fullName evidence="5">Uncharacterized protein</fullName>
    </submittedName>
</protein>
<dbReference type="AlphaFoldDB" id="A0A8S1HSV3"/>
<dbReference type="SMART" id="SM00248">
    <property type="entry name" value="ANK"/>
    <property type="match status" value="7"/>
</dbReference>
<gene>
    <name evidence="5" type="ORF">CAUJ_LOCUS14798</name>
</gene>
<dbReference type="OrthoDB" id="194358at2759"/>
<evidence type="ECO:0000256" key="4">
    <source>
        <dbReference type="SAM" id="MobiDB-lite"/>
    </source>
</evidence>
<feature type="region of interest" description="Disordered" evidence="4">
    <location>
        <begin position="383"/>
        <end position="449"/>
    </location>
</feature>
<keyword evidence="2 3" id="KW-0040">ANK repeat</keyword>
<reference evidence="5" key="1">
    <citation type="submission" date="2020-10" db="EMBL/GenBank/DDBJ databases">
        <authorList>
            <person name="Kikuchi T."/>
        </authorList>
    </citation>
    <scope>NUCLEOTIDE SEQUENCE</scope>
    <source>
        <strain evidence="5">NKZ352</strain>
    </source>
</reference>
<keyword evidence="6" id="KW-1185">Reference proteome</keyword>
<feature type="repeat" description="ANK" evidence="3">
    <location>
        <begin position="217"/>
        <end position="249"/>
    </location>
</feature>
<dbReference type="InterPro" id="IPR002110">
    <property type="entry name" value="Ankyrin_rpt"/>
</dbReference>
<dbReference type="Pfam" id="PF12796">
    <property type="entry name" value="Ank_2"/>
    <property type="match status" value="2"/>
</dbReference>
<evidence type="ECO:0000256" key="2">
    <source>
        <dbReference type="ARBA" id="ARBA00023043"/>
    </source>
</evidence>
<evidence type="ECO:0000256" key="1">
    <source>
        <dbReference type="ARBA" id="ARBA00022737"/>
    </source>
</evidence>
<name>A0A8S1HSV3_9PELO</name>
<accession>A0A8S1HSV3</accession>
<dbReference type="SUPFAM" id="SSF48403">
    <property type="entry name" value="Ankyrin repeat"/>
    <property type="match status" value="1"/>
</dbReference>
<dbReference type="EMBL" id="CAJGYM010000143">
    <property type="protein sequence ID" value="CAD6198893.1"/>
    <property type="molecule type" value="Genomic_DNA"/>
</dbReference>
<dbReference type="PROSITE" id="PS50088">
    <property type="entry name" value="ANK_REPEAT"/>
    <property type="match status" value="5"/>
</dbReference>
<feature type="repeat" description="ANK" evidence="3">
    <location>
        <begin position="316"/>
        <end position="348"/>
    </location>
</feature>
<proteinExistence type="predicted"/>
<feature type="compositionally biased region" description="Basic and acidic residues" evidence="4">
    <location>
        <begin position="434"/>
        <end position="443"/>
    </location>
</feature>
<dbReference type="Proteomes" id="UP000835052">
    <property type="component" value="Unassembled WGS sequence"/>
</dbReference>
<dbReference type="Gene3D" id="1.25.40.20">
    <property type="entry name" value="Ankyrin repeat-containing domain"/>
    <property type="match status" value="1"/>
</dbReference>
<dbReference type="PANTHER" id="PTHR24198:SF165">
    <property type="entry name" value="ANKYRIN REPEAT-CONTAINING PROTEIN-RELATED"/>
    <property type="match status" value="1"/>
</dbReference>
<feature type="repeat" description="ANK" evidence="3">
    <location>
        <begin position="283"/>
        <end position="315"/>
    </location>
</feature>
<comment type="caution">
    <text evidence="5">The sequence shown here is derived from an EMBL/GenBank/DDBJ whole genome shotgun (WGS) entry which is preliminary data.</text>
</comment>
<dbReference type="InterPro" id="IPR036770">
    <property type="entry name" value="Ankyrin_rpt-contain_sf"/>
</dbReference>
<feature type="repeat" description="ANK" evidence="3">
    <location>
        <begin position="250"/>
        <end position="282"/>
    </location>
</feature>
<feature type="repeat" description="ANK" evidence="3">
    <location>
        <begin position="115"/>
        <end position="147"/>
    </location>
</feature>
<evidence type="ECO:0000313" key="5">
    <source>
        <dbReference type="EMBL" id="CAD6198893.1"/>
    </source>
</evidence>
<evidence type="ECO:0000313" key="6">
    <source>
        <dbReference type="Proteomes" id="UP000835052"/>
    </source>
</evidence>
<dbReference type="PROSITE" id="PS50297">
    <property type="entry name" value="ANK_REP_REGION"/>
    <property type="match status" value="3"/>
</dbReference>